<name>A0ABY1MV06_9PROT</name>
<accession>A0ABY1MV06</accession>
<keyword evidence="2" id="KW-1185">Reference proteome</keyword>
<evidence type="ECO:0000313" key="1">
    <source>
        <dbReference type="EMBL" id="SMH67359.1"/>
    </source>
</evidence>
<gene>
    <name evidence="1" type="ORF">AFERRI_50560</name>
</gene>
<evidence type="ECO:0000313" key="2">
    <source>
        <dbReference type="Proteomes" id="UP000193925"/>
    </source>
</evidence>
<proteinExistence type="predicted"/>
<organism evidence="1 2">
    <name type="scientific">Acidithiobacillus ferrivorans</name>
    <dbReference type="NCBI Taxonomy" id="160808"/>
    <lineage>
        <taxon>Bacteria</taxon>
        <taxon>Pseudomonadati</taxon>
        <taxon>Pseudomonadota</taxon>
        <taxon>Acidithiobacillia</taxon>
        <taxon>Acidithiobacillales</taxon>
        <taxon>Acidithiobacillaceae</taxon>
        <taxon>Acidithiobacillus</taxon>
    </lineage>
</organism>
<reference evidence="1 2" key="1">
    <citation type="submission" date="2017-03" db="EMBL/GenBank/DDBJ databases">
        <authorList>
            <person name="Regsiter A."/>
            <person name="William W."/>
        </authorList>
    </citation>
    <scope>NUCLEOTIDE SEQUENCE [LARGE SCALE GENOMIC DNA]</scope>
    <source>
        <strain evidence="1">PRJEB5721</strain>
    </source>
</reference>
<dbReference type="Proteomes" id="UP000193925">
    <property type="component" value="Chromosome AFERRI"/>
</dbReference>
<dbReference type="EMBL" id="LT841305">
    <property type="protein sequence ID" value="SMH67359.1"/>
    <property type="molecule type" value="Genomic_DNA"/>
</dbReference>
<sequence>MLEEQAAEFVRDMEARGVSPAVAWEAAEAGYVVWPIANGWGSTPRSMVMDCHYGLKMSGLFELDEFAAFLNGEQTPAQSPIGTPTYKNVRDLKDLRDIAESPRHREAIEQGFTCFRGQTRDYWVSRPVPNPRICDGQRKERIITPSYWRQFLDRPLSARDWGPAKSIFGTILADELIYHGIADWRTLSQRNHERYGPHFSISDLEDFPDPESQEYYKRWVRHKIQAGPEYPLIERKRLSNPPLRVGADQANAVFFQFQGKSSWSRLLGQVGNFSSTSQRYAKGSTPLSLQVSMML</sequence>
<protein>
    <submittedName>
        <fullName evidence="1">Uncharacterized protein</fullName>
    </submittedName>
</protein>